<keyword evidence="3" id="KW-0732">Signal</keyword>
<dbReference type="GO" id="GO:0019239">
    <property type="term" value="F:deaminase activity"/>
    <property type="evidence" value="ECO:0007669"/>
    <property type="project" value="TreeGrafter"/>
</dbReference>
<accession>Q1W1H9</accession>
<dbReference type="Gene3D" id="3.30.1330.40">
    <property type="entry name" value="RutC-like"/>
    <property type="match status" value="1"/>
</dbReference>
<dbReference type="EMBL" id="DQ448221">
    <property type="protein sequence ID" value="ABE02252.1"/>
    <property type="molecule type" value="mRNA"/>
</dbReference>
<proteinExistence type="evidence at transcript level"/>
<feature type="chain" id="PRO_5004197117" evidence="3">
    <location>
        <begin position="25"/>
        <end position="179"/>
    </location>
</feature>
<evidence type="ECO:0000313" key="4">
    <source>
        <dbReference type="EMBL" id="ABE02252.1"/>
    </source>
</evidence>
<feature type="non-terminal residue" evidence="4">
    <location>
        <position position="1"/>
    </location>
</feature>
<dbReference type="Pfam" id="PF01042">
    <property type="entry name" value="Ribonuc_L-PSP"/>
    <property type="match status" value="1"/>
</dbReference>
<dbReference type="PROSITE" id="PS01094">
    <property type="entry name" value="UPF0076"/>
    <property type="match status" value="1"/>
</dbReference>
<evidence type="ECO:0000256" key="2">
    <source>
        <dbReference type="SAM" id="Phobius"/>
    </source>
</evidence>
<sequence length="179" mass="20099">SYSPIAYVLCFSIGIALIPNQADASHIRRPIYPQFRNISNPVGAYNYGVAMNNFYFLAGQSGRHPVTGQIQGDIETQTRQALRNIGTVLSALNLNFTHVLRSTLYLKQMRDVQTVDRVYREFFQVPYPARVTIGVAELPLEDSLIEIETIAYISSVGMVNLASYSIILIGLFNIKFNVY</sequence>
<dbReference type="GO" id="GO:0005829">
    <property type="term" value="C:cytosol"/>
    <property type="evidence" value="ECO:0007669"/>
    <property type="project" value="TreeGrafter"/>
</dbReference>
<dbReference type="PANTHER" id="PTHR11803:SF39">
    <property type="entry name" value="2-IMINOBUTANOATE_2-IMINOPROPANOATE DEAMINASE"/>
    <property type="match status" value="1"/>
</dbReference>
<dbReference type="SUPFAM" id="SSF55298">
    <property type="entry name" value="YjgF-like"/>
    <property type="match status" value="1"/>
</dbReference>
<reference evidence="4" key="1">
    <citation type="submission" date="2006-03" db="EMBL/GenBank/DDBJ databases">
        <title>Isolation of an mRNA for a YjgH homolog from Artemia franciscana.</title>
        <authorList>
            <person name="Yoon H."/>
            <person name="Sanelli A."/>
            <person name="Vershon A.K."/>
            <person name="Nemeroff M.E."/>
        </authorList>
    </citation>
    <scope>NUCLEOTIDE SEQUENCE</scope>
</reference>
<dbReference type="InterPro" id="IPR019897">
    <property type="entry name" value="RidA_CS"/>
</dbReference>
<comment type="similarity">
    <text evidence="1">Belongs to the RutC family.</text>
</comment>
<dbReference type="InterPro" id="IPR006175">
    <property type="entry name" value="YjgF/YER057c/UK114"/>
</dbReference>
<evidence type="ECO:0000256" key="1">
    <source>
        <dbReference type="ARBA" id="ARBA00010552"/>
    </source>
</evidence>
<evidence type="ECO:0000256" key="3">
    <source>
        <dbReference type="SAM" id="SignalP"/>
    </source>
</evidence>
<feature type="transmembrane region" description="Helical" evidence="2">
    <location>
        <begin position="150"/>
        <end position="174"/>
    </location>
</feature>
<feature type="signal peptide" evidence="3">
    <location>
        <begin position="1"/>
        <end position="24"/>
    </location>
</feature>
<dbReference type="AlphaFoldDB" id="Q1W1H9"/>
<dbReference type="CDD" id="cd00448">
    <property type="entry name" value="YjgF_YER057c_UK114_family"/>
    <property type="match status" value="1"/>
</dbReference>
<keyword evidence="2" id="KW-0812">Transmembrane</keyword>
<dbReference type="InterPro" id="IPR035959">
    <property type="entry name" value="RutC-like_sf"/>
</dbReference>
<dbReference type="PANTHER" id="PTHR11803">
    <property type="entry name" value="2-IMINOBUTANOATE/2-IMINOPROPANOATE DEAMINASE RIDA"/>
    <property type="match status" value="1"/>
</dbReference>
<name>Q1W1H9_ARTSF</name>
<protein>
    <submittedName>
        <fullName evidence="4">YjgH-like</fullName>
    </submittedName>
</protein>
<keyword evidence="2" id="KW-0472">Membrane</keyword>
<organism evidence="4">
    <name type="scientific">Artemia franciscana</name>
    <name type="common">Brine shrimp</name>
    <name type="synonym">Artemia sanfranciscana</name>
    <dbReference type="NCBI Taxonomy" id="6661"/>
    <lineage>
        <taxon>Eukaryota</taxon>
        <taxon>Metazoa</taxon>
        <taxon>Ecdysozoa</taxon>
        <taxon>Arthropoda</taxon>
        <taxon>Crustacea</taxon>
        <taxon>Branchiopoda</taxon>
        <taxon>Anostraca</taxon>
        <taxon>Artemiidae</taxon>
        <taxon>Artemia</taxon>
    </lineage>
</organism>
<keyword evidence="2" id="KW-1133">Transmembrane helix</keyword>